<sequence length="304" mass="34171">MPVRQDTYWERFLSPVVRLLIDEDSLRRYADSVDWEKESTRFRRADVVIPEYYTSQNFHGIERGYLNPGAAVSYDPITQYVLPPNETLVRQALISAIKVKPRRILDLGCGTGSTTLMLKQAFPDADVIGLDLSAYMLVRAEHKAQNAGLDISWRHGNAEQTEFSSASFDLVTASLLFHETPADVCQAILHESFRLLVPGGQVVILDGNQKTLRQLDWLNDVFEEPYIREYAASSLEASMGAAGFAKVLTQDVWWISQVNSAVKPILAEDTRTQRTARHYTSTSKDVKTDDNLQGFPSPAFDIVP</sequence>
<dbReference type="InterPro" id="IPR029063">
    <property type="entry name" value="SAM-dependent_MTases_sf"/>
</dbReference>
<dbReference type="PANTHER" id="PTHR42912">
    <property type="entry name" value="METHYLTRANSFERASE"/>
    <property type="match status" value="1"/>
</dbReference>
<keyword evidence="2" id="KW-0808">Transferase</keyword>
<dbReference type="InterPro" id="IPR050508">
    <property type="entry name" value="Methyltransf_Superfamily"/>
</dbReference>
<dbReference type="GO" id="GO:0032259">
    <property type="term" value="P:methylation"/>
    <property type="evidence" value="ECO:0007669"/>
    <property type="project" value="UniProtKB-KW"/>
</dbReference>
<dbReference type="CDD" id="cd02440">
    <property type="entry name" value="AdoMet_MTases"/>
    <property type="match status" value="1"/>
</dbReference>
<dbReference type="SUPFAM" id="SSF53335">
    <property type="entry name" value="S-adenosyl-L-methionine-dependent methyltransferases"/>
    <property type="match status" value="1"/>
</dbReference>
<reference evidence="3" key="1">
    <citation type="journal article" date="2021" name="Science">
        <title>Hunting the eagle killer: A cyanobacterial neurotoxin causes vacuolar myelinopathy.</title>
        <authorList>
            <person name="Breinlinger S."/>
            <person name="Phillips T.J."/>
            <person name="Haram B.N."/>
            <person name="Mares J."/>
            <person name="Martinez Yerena J.A."/>
            <person name="Hrouzek P."/>
            <person name="Sobotka R."/>
            <person name="Henderson W.M."/>
            <person name="Schmieder P."/>
            <person name="Williams S.M."/>
            <person name="Lauderdale J.D."/>
            <person name="Wilde H.D."/>
            <person name="Gerrin W."/>
            <person name="Kust A."/>
            <person name="Washington J.W."/>
            <person name="Wagner C."/>
            <person name="Geier B."/>
            <person name="Liebeke M."/>
            <person name="Enke H."/>
            <person name="Niedermeyer T.H.J."/>
            <person name="Wilde S.B."/>
        </authorList>
    </citation>
    <scope>NUCLEOTIDE SEQUENCE [LARGE SCALE GENOMIC DNA]</scope>
    <source>
        <strain evidence="3">Thurmond2011</strain>
    </source>
</reference>
<name>A0AAP5IDW2_9CYAN</name>
<comment type="caution">
    <text evidence="2">The sequence shown here is derived from an EMBL/GenBank/DDBJ whole genome shotgun (WGS) entry which is preliminary data.</text>
</comment>
<keyword evidence="3" id="KW-1185">Reference proteome</keyword>
<dbReference type="Gene3D" id="3.40.50.150">
    <property type="entry name" value="Vaccinia Virus protein VP39"/>
    <property type="match status" value="1"/>
</dbReference>
<feature type="domain" description="Methyltransferase" evidence="1">
    <location>
        <begin position="104"/>
        <end position="200"/>
    </location>
</feature>
<evidence type="ECO:0000313" key="3">
    <source>
        <dbReference type="Proteomes" id="UP000667802"/>
    </source>
</evidence>
<evidence type="ECO:0000313" key="2">
    <source>
        <dbReference type="EMBL" id="MDR9899828.1"/>
    </source>
</evidence>
<protein>
    <submittedName>
        <fullName evidence="2">Methyltransferase domain-containing protein</fullName>
    </submittedName>
</protein>
<accession>A0AAP5IDW2</accession>
<organism evidence="2 3">
    <name type="scientific">Aetokthonos hydrillicola Thurmond2011</name>
    <dbReference type="NCBI Taxonomy" id="2712845"/>
    <lineage>
        <taxon>Bacteria</taxon>
        <taxon>Bacillati</taxon>
        <taxon>Cyanobacteriota</taxon>
        <taxon>Cyanophyceae</taxon>
        <taxon>Nostocales</taxon>
        <taxon>Hapalosiphonaceae</taxon>
        <taxon>Aetokthonos</taxon>
    </lineage>
</organism>
<dbReference type="InterPro" id="IPR041698">
    <property type="entry name" value="Methyltransf_25"/>
</dbReference>
<evidence type="ECO:0000259" key="1">
    <source>
        <dbReference type="Pfam" id="PF13649"/>
    </source>
</evidence>
<keyword evidence="2" id="KW-0489">Methyltransferase</keyword>
<gene>
    <name evidence="2" type="ORF">G7B40_035515</name>
</gene>
<proteinExistence type="predicted"/>
<dbReference type="PANTHER" id="PTHR42912:SF80">
    <property type="entry name" value="METHYLTRANSFERASE DOMAIN-CONTAINING PROTEIN"/>
    <property type="match status" value="1"/>
</dbReference>
<dbReference type="Pfam" id="PF13649">
    <property type="entry name" value="Methyltransf_25"/>
    <property type="match status" value="1"/>
</dbReference>
<dbReference type="Proteomes" id="UP000667802">
    <property type="component" value="Unassembled WGS sequence"/>
</dbReference>
<dbReference type="RefSeq" id="WP_310834373.1">
    <property type="nucleotide sequence ID" value="NZ_JAALHA020000028.1"/>
</dbReference>
<dbReference type="AlphaFoldDB" id="A0AAP5IDW2"/>
<dbReference type="GO" id="GO:0008168">
    <property type="term" value="F:methyltransferase activity"/>
    <property type="evidence" value="ECO:0007669"/>
    <property type="project" value="UniProtKB-KW"/>
</dbReference>
<dbReference type="EMBL" id="JAALHA020000028">
    <property type="protein sequence ID" value="MDR9899828.1"/>
    <property type="molecule type" value="Genomic_DNA"/>
</dbReference>